<dbReference type="Proteomes" id="UP001324115">
    <property type="component" value="Unassembled WGS sequence"/>
</dbReference>
<evidence type="ECO:0000313" key="3">
    <source>
        <dbReference type="Proteomes" id="UP001324115"/>
    </source>
</evidence>
<keyword evidence="3" id="KW-1185">Reference proteome</keyword>
<reference evidence="2 3" key="1">
    <citation type="journal article" date="2023" name="G3 (Bethesda)">
        <title>A haplotype-resolved chromosome-scale genome for Quercus rubra L. provides insights into the genetics of adaptive traits for red oak species.</title>
        <authorList>
            <person name="Kapoor B."/>
            <person name="Jenkins J."/>
            <person name="Schmutz J."/>
            <person name="Zhebentyayeva T."/>
            <person name="Kuelheim C."/>
            <person name="Coggeshall M."/>
            <person name="Heim C."/>
            <person name="Lasky J.R."/>
            <person name="Leites L."/>
            <person name="Islam-Faridi N."/>
            <person name="Romero-Severson J."/>
            <person name="DeLeo V.L."/>
            <person name="Lucas S.M."/>
            <person name="Lazic D."/>
            <person name="Gailing O."/>
            <person name="Carlson J."/>
            <person name="Staton M."/>
        </authorList>
    </citation>
    <scope>NUCLEOTIDE SEQUENCE [LARGE SCALE GENOMIC DNA]</scope>
    <source>
        <strain evidence="2">Pseudo-F2</strain>
    </source>
</reference>
<comment type="caution">
    <text evidence="2">The sequence shown here is derived from an EMBL/GenBank/DDBJ whole genome shotgun (WGS) entry which is preliminary data.</text>
</comment>
<name>A0AAN7DYB3_QUERU</name>
<evidence type="ECO:0000256" key="1">
    <source>
        <dbReference type="SAM" id="MobiDB-lite"/>
    </source>
</evidence>
<dbReference type="EMBL" id="JAXUIC010000012">
    <property type="protein sequence ID" value="KAK4558214.1"/>
    <property type="molecule type" value="Genomic_DNA"/>
</dbReference>
<feature type="region of interest" description="Disordered" evidence="1">
    <location>
        <begin position="1"/>
        <end position="22"/>
    </location>
</feature>
<dbReference type="AlphaFoldDB" id="A0AAN7DYB3"/>
<proteinExistence type="predicted"/>
<gene>
    <name evidence="2" type="ORF">RGQ29_007824</name>
</gene>
<evidence type="ECO:0000313" key="2">
    <source>
        <dbReference type="EMBL" id="KAK4558214.1"/>
    </source>
</evidence>
<protein>
    <submittedName>
        <fullName evidence="2">Uncharacterized protein</fullName>
    </submittedName>
</protein>
<sequence>MAQTLASSLSKLSASSRGVPSGKDFHFFNNFDDFKNPICEISNKSTSMLHTINDNA</sequence>
<accession>A0AAN7DYB3</accession>
<organism evidence="2 3">
    <name type="scientific">Quercus rubra</name>
    <name type="common">Northern red oak</name>
    <name type="synonym">Quercus borealis</name>
    <dbReference type="NCBI Taxonomy" id="3512"/>
    <lineage>
        <taxon>Eukaryota</taxon>
        <taxon>Viridiplantae</taxon>
        <taxon>Streptophyta</taxon>
        <taxon>Embryophyta</taxon>
        <taxon>Tracheophyta</taxon>
        <taxon>Spermatophyta</taxon>
        <taxon>Magnoliopsida</taxon>
        <taxon>eudicotyledons</taxon>
        <taxon>Gunneridae</taxon>
        <taxon>Pentapetalae</taxon>
        <taxon>rosids</taxon>
        <taxon>fabids</taxon>
        <taxon>Fagales</taxon>
        <taxon>Fagaceae</taxon>
        <taxon>Quercus</taxon>
    </lineage>
</organism>
<feature type="compositionally biased region" description="Low complexity" evidence="1">
    <location>
        <begin position="1"/>
        <end position="16"/>
    </location>
</feature>